<dbReference type="PANTHER" id="PTHR15036">
    <property type="entry name" value="PIKACHURIN-LIKE PROTEIN"/>
    <property type="match status" value="1"/>
</dbReference>
<reference evidence="15" key="1">
    <citation type="submission" date="2023-08" db="EMBL/GenBank/DDBJ databases">
        <authorList>
            <person name="Alioto T."/>
            <person name="Alioto T."/>
            <person name="Gomez Garrido J."/>
        </authorList>
    </citation>
    <scope>NUCLEOTIDE SEQUENCE</scope>
</reference>
<keyword evidence="4 10" id="KW-0812">Transmembrane</keyword>
<dbReference type="Pfam" id="PF00754">
    <property type="entry name" value="F5_F8_type_C"/>
    <property type="match status" value="1"/>
</dbReference>
<feature type="signal peptide" evidence="11">
    <location>
        <begin position="1"/>
        <end position="23"/>
    </location>
</feature>
<dbReference type="PROSITE" id="PS50026">
    <property type="entry name" value="EGF_3"/>
    <property type="match status" value="2"/>
</dbReference>
<feature type="domain" description="Laminin G" evidence="13">
    <location>
        <begin position="376"/>
        <end position="547"/>
    </location>
</feature>
<evidence type="ECO:0000256" key="1">
    <source>
        <dbReference type="ARBA" id="ARBA00004479"/>
    </source>
</evidence>
<feature type="domain" description="Laminin G" evidence="13">
    <location>
        <begin position="187"/>
        <end position="370"/>
    </location>
</feature>
<dbReference type="PROSITE" id="PS50025">
    <property type="entry name" value="LAM_G_DOMAIN"/>
    <property type="match status" value="4"/>
</dbReference>
<protein>
    <submittedName>
        <fullName evidence="15">Neurexinneurexin-4-like</fullName>
    </submittedName>
</protein>
<keyword evidence="3 9" id="KW-0245">EGF-like domain</keyword>
<keyword evidence="6 10" id="KW-1133">Transmembrane helix</keyword>
<feature type="domain" description="Laminin G" evidence="13">
    <location>
        <begin position="881"/>
        <end position="1026"/>
    </location>
</feature>
<dbReference type="EMBL" id="OX597816">
    <property type="protein sequence ID" value="CAI9720100.1"/>
    <property type="molecule type" value="Genomic_DNA"/>
</dbReference>
<keyword evidence="16" id="KW-1185">Reference proteome</keyword>
<evidence type="ECO:0000259" key="13">
    <source>
        <dbReference type="PROSITE" id="PS50025"/>
    </source>
</evidence>
<comment type="subcellular location">
    <subcellularLocation>
        <location evidence="1">Membrane</location>
        <topology evidence="1">Single-pass type I membrane protein</topology>
    </subcellularLocation>
</comment>
<evidence type="ECO:0000256" key="9">
    <source>
        <dbReference type="PROSITE-ProRule" id="PRU00076"/>
    </source>
</evidence>
<evidence type="ECO:0000256" key="7">
    <source>
        <dbReference type="ARBA" id="ARBA00023136"/>
    </source>
</evidence>
<dbReference type="PROSITE" id="PS50022">
    <property type="entry name" value="FA58C_3"/>
    <property type="match status" value="1"/>
</dbReference>
<dbReference type="InterPro" id="IPR001791">
    <property type="entry name" value="Laminin_G"/>
</dbReference>
<keyword evidence="5 11" id="KW-0732">Signal</keyword>
<proteinExistence type="inferred from homology"/>
<dbReference type="SMART" id="SM00231">
    <property type="entry name" value="FA58C"/>
    <property type="match status" value="1"/>
</dbReference>
<evidence type="ECO:0000259" key="12">
    <source>
        <dbReference type="PROSITE" id="PS50022"/>
    </source>
</evidence>
<feature type="chain" id="PRO_5041413810" evidence="11">
    <location>
        <begin position="24"/>
        <end position="1433"/>
    </location>
</feature>
<comment type="caution">
    <text evidence="9">Lacks conserved residue(s) required for the propagation of feature annotation.</text>
</comment>
<evidence type="ECO:0000256" key="2">
    <source>
        <dbReference type="ARBA" id="ARBA00010241"/>
    </source>
</evidence>
<dbReference type="PROSITE" id="PS01286">
    <property type="entry name" value="FA58C_2"/>
    <property type="match status" value="1"/>
</dbReference>
<feature type="domain" description="Laminin G" evidence="13">
    <location>
        <begin position="1067"/>
        <end position="1259"/>
    </location>
</feature>
<feature type="domain" description="F5/8 type C" evidence="12">
    <location>
        <begin position="36"/>
        <end position="183"/>
    </location>
</feature>
<dbReference type="InterPro" id="IPR008979">
    <property type="entry name" value="Galactose-bd-like_sf"/>
</dbReference>
<dbReference type="SMART" id="SM00181">
    <property type="entry name" value="EGF"/>
    <property type="match status" value="2"/>
</dbReference>
<evidence type="ECO:0000313" key="16">
    <source>
        <dbReference type="Proteomes" id="UP001162480"/>
    </source>
</evidence>
<dbReference type="CDD" id="cd00053">
    <property type="entry name" value="EGF"/>
    <property type="match status" value="1"/>
</dbReference>
<evidence type="ECO:0000259" key="14">
    <source>
        <dbReference type="PROSITE" id="PS50026"/>
    </source>
</evidence>
<name>A0AA36APS3_OCTVU</name>
<dbReference type="Pfam" id="PF00008">
    <property type="entry name" value="EGF"/>
    <property type="match status" value="1"/>
</dbReference>
<accession>A0AA36APS3</accession>
<sequence length="1433" mass="160396">MAKTHRLLLSIFLFLWINEYTKCSANLRPVFHDDDCMEPIALGMESGGIPDSSIWASTSGKKRSPEMARLGHASGAWSASTPNGEQFLAINLGQRYIITAVGTQGRQGTEEYVSEFMLETSDDNNTWRMYTNELGIDEVFIANSNGHDVKKNTLAFPIRAQYIKFRPQRWSSSMSLRVEIYGCSFESDVGFFDEKTYITYDLTNLPIPIHTEQDLLRIHFRTSKPDGVLFYTNGDQGDYLAIELKRGYLYLHIDLGSTQMSRGASTLVGGSMLDDHQWHDVILQRKKKKITLIVDRLETIEDANGDFFRLDIDSQLFVGGLPTFTKPGITVRHNFYGCIENVVFNNLRLIRDAKQQLPRYSIHGTPAYSCQLAPVVPVTFSTGTSHIEINGESSGVGSGFVRASFDFRTHNVGGMLFYHKMSNKDIVEVKLNSEGHIVYSISSDKILIKDIVRNNDVESPTTSFNDGLWHSFLIAIDSSKVNCTVDRNSKVSVRVLDVKAGADYFLGSFGGKLGFIGCMRHLDIGNLPVDDGMPRGSKPVGITIGNCAIRNRCTPNPCENGGICMQDWNTFTCDCSATGYKGAVCHISEHYLSCHYFKIHSQNEISKIIKVDLDGSGPLRPFTIDCSLKSEDGVDIAQTSVGHNSENEILVNGYKEPGSYVRHVRYDTGILELEALIERATSCKQLIRYKCNNSLLLANWVTLLFWVTGVDIAQTSVGHNSENEILVNGYKEPGSYVRHVRYDTGILELEALIERATSCKQLIRYKCNNSLLLANPEDGVHETYGWWVGRTYQPMYYWGKAAPGSRKCNCGLVVNGCAGKSTTCNCDSNLPDQTDSGYLEHKDYLPVLEMHFGDTGTVTDNKFGKHKLGKLMCKGDNLFDNVITFRKVDAIIKLNTFDAKSSGDIWFQFKTTARDGVMIHCVGSLDYIKVEIFNGNTVKFQFNAGDGERVLEAKTSAGLNDDRWHTVHVERNRKQAWLKLDTQGAAVGYHSGFVGCIRGLMVNGAIMDLRGMVARGVVTYGVSEGCVGKCMSNPCFNGGTCYEGYSHYTCDCSYTPFRGWMCGREVGANMLPNYMISYKFDESQGLSASDFNTATIGFSTAKKQGILMQISNKENTEYISVEINNHGGVKMAFDVGFGRDELNTKNQDIDYTNNQQHVVSIKISNRGRHIRMQVDNYEPAIFKANVGDQVDSILDKPAIMYIGRNKTMPLGKGFEGCIFRMQVQNIFPLKRAFQDPRPSYISVEPEAGLQHGEIREDMCGFEEITQAPDPVESRPFDQSLVNITYPSTRDNGMALYERVVIGVVLSLFLLILIIVLYIICYHTRQKGDYETKEAKGADLADNPDMAIMYNQEGLPIPKRQECTNKHNFQVHQKRRYGVAQHIKPTVMITMLLLSVIEYLIPKPKLSKLLLKEQCCSETLFSANVFSTTCRNPI</sequence>
<keyword evidence="8" id="KW-1015">Disulfide bond</keyword>
<feature type="transmembrane region" description="Helical" evidence="10">
    <location>
        <begin position="1299"/>
        <end position="1319"/>
    </location>
</feature>
<dbReference type="PROSITE" id="PS01285">
    <property type="entry name" value="FA58C_1"/>
    <property type="match status" value="1"/>
</dbReference>
<evidence type="ECO:0000256" key="11">
    <source>
        <dbReference type="SAM" id="SignalP"/>
    </source>
</evidence>
<evidence type="ECO:0000256" key="8">
    <source>
        <dbReference type="ARBA" id="ARBA00023157"/>
    </source>
</evidence>
<dbReference type="Proteomes" id="UP001162480">
    <property type="component" value="Chromosome 3"/>
</dbReference>
<comment type="similarity">
    <text evidence="2">Belongs to the neurexin family.</text>
</comment>
<dbReference type="Gene3D" id="2.60.120.200">
    <property type="match status" value="4"/>
</dbReference>
<dbReference type="InterPro" id="IPR000421">
    <property type="entry name" value="FA58C"/>
</dbReference>
<evidence type="ECO:0000256" key="10">
    <source>
        <dbReference type="SAM" id="Phobius"/>
    </source>
</evidence>
<dbReference type="CDD" id="cd00057">
    <property type="entry name" value="FA58C"/>
    <property type="match status" value="1"/>
</dbReference>
<dbReference type="GO" id="GO:0016020">
    <property type="term" value="C:membrane"/>
    <property type="evidence" value="ECO:0007669"/>
    <property type="project" value="UniProtKB-SubCell"/>
</dbReference>
<dbReference type="Gene3D" id="2.60.120.260">
    <property type="entry name" value="Galactose-binding domain-like"/>
    <property type="match status" value="1"/>
</dbReference>
<keyword evidence="7 10" id="KW-0472">Membrane</keyword>
<evidence type="ECO:0000313" key="15">
    <source>
        <dbReference type="EMBL" id="CAI9720100.1"/>
    </source>
</evidence>
<evidence type="ECO:0000256" key="4">
    <source>
        <dbReference type="ARBA" id="ARBA00022692"/>
    </source>
</evidence>
<feature type="domain" description="EGF-like" evidence="14">
    <location>
        <begin position="549"/>
        <end position="586"/>
    </location>
</feature>
<feature type="domain" description="EGF-like" evidence="14">
    <location>
        <begin position="1027"/>
        <end position="1063"/>
    </location>
</feature>
<dbReference type="SUPFAM" id="SSF49899">
    <property type="entry name" value="Concanavalin A-like lectins/glucanases"/>
    <property type="match status" value="4"/>
</dbReference>
<dbReference type="Gene3D" id="2.10.25.10">
    <property type="entry name" value="Laminin"/>
    <property type="match status" value="2"/>
</dbReference>
<organism evidence="15 16">
    <name type="scientific">Octopus vulgaris</name>
    <name type="common">Common octopus</name>
    <dbReference type="NCBI Taxonomy" id="6645"/>
    <lineage>
        <taxon>Eukaryota</taxon>
        <taxon>Metazoa</taxon>
        <taxon>Spiralia</taxon>
        <taxon>Lophotrochozoa</taxon>
        <taxon>Mollusca</taxon>
        <taxon>Cephalopoda</taxon>
        <taxon>Coleoidea</taxon>
        <taxon>Octopodiformes</taxon>
        <taxon>Octopoda</taxon>
        <taxon>Incirrata</taxon>
        <taxon>Octopodidae</taxon>
        <taxon>Octopus</taxon>
    </lineage>
</organism>
<dbReference type="FunFam" id="2.60.120.260:FF:000016">
    <property type="entry name" value="Contactin-associated protein-like 4 isoform 1"/>
    <property type="match status" value="1"/>
</dbReference>
<dbReference type="InterPro" id="IPR000742">
    <property type="entry name" value="EGF"/>
</dbReference>
<evidence type="ECO:0000256" key="3">
    <source>
        <dbReference type="ARBA" id="ARBA00022536"/>
    </source>
</evidence>
<evidence type="ECO:0000256" key="6">
    <source>
        <dbReference type="ARBA" id="ARBA00022989"/>
    </source>
</evidence>
<dbReference type="SUPFAM" id="SSF49785">
    <property type="entry name" value="Galactose-binding domain-like"/>
    <property type="match status" value="1"/>
</dbReference>
<dbReference type="PANTHER" id="PTHR15036:SF49">
    <property type="entry name" value="AXOTACTIN"/>
    <property type="match status" value="1"/>
</dbReference>
<dbReference type="InterPro" id="IPR013320">
    <property type="entry name" value="ConA-like_dom_sf"/>
</dbReference>
<dbReference type="Pfam" id="PF02210">
    <property type="entry name" value="Laminin_G_2"/>
    <property type="match status" value="4"/>
</dbReference>
<dbReference type="FunFam" id="2.10.25.10:FF:000015">
    <property type="entry name" value="neurexin-1 isoform X1"/>
    <property type="match status" value="1"/>
</dbReference>
<dbReference type="Gene3D" id="2.60.120.1000">
    <property type="match status" value="1"/>
</dbReference>
<dbReference type="InterPro" id="IPR050372">
    <property type="entry name" value="Neurexin-related_CASP"/>
</dbReference>
<dbReference type="CDD" id="cd00110">
    <property type="entry name" value="LamG"/>
    <property type="match status" value="4"/>
</dbReference>
<gene>
    <name evidence="15" type="ORF">OCTVUL_1B007878</name>
</gene>
<evidence type="ECO:0000256" key="5">
    <source>
        <dbReference type="ARBA" id="ARBA00022729"/>
    </source>
</evidence>
<dbReference type="SMART" id="SM00282">
    <property type="entry name" value="LamG"/>
    <property type="match status" value="4"/>
</dbReference>
<dbReference type="CDD" id="cd00054">
    <property type="entry name" value="EGF_CA"/>
    <property type="match status" value="1"/>
</dbReference>